<dbReference type="CDD" id="cd08368">
    <property type="entry name" value="LIM"/>
    <property type="match status" value="1"/>
</dbReference>
<dbReference type="Pfam" id="PF00412">
    <property type="entry name" value="LIM"/>
    <property type="match status" value="2"/>
</dbReference>
<keyword evidence="1 5" id="KW-0479">Metal-binding</keyword>
<dbReference type="GO" id="GO:0046872">
    <property type="term" value="F:metal ion binding"/>
    <property type="evidence" value="ECO:0007669"/>
    <property type="project" value="UniProtKB-KW"/>
</dbReference>
<dbReference type="PROSITE" id="PS00478">
    <property type="entry name" value="LIM_DOMAIN_1"/>
    <property type="match status" value="1"/>
</dbReference>
<feature type="region of interest" description="Disordered" evidence="6">
    <location>
        <begin position="876"/>
        <end position="916"/>
    </location>
</feature>
<dbReference type="EMBL" id="MCFA01000260">
    <property type="protein sequence ID" value="ORX96295.1"/>
    <property type="molecule type" value="Genomic_DNA"/>
</dbReference>
<feature type="region of interest" description="Disordered" evidence="6">
    <location>
        <begin position="360"/>
        <end position="395"/>
    </location>
</feature>
<feature type="compositionally biased region" description="Polar residues" evidence="6">
    <location>
        <begin position="898"/>
        <end position="916"/>
    </location>
</feature>
<gene>
    <name evidence="8" type="ORF">BCR34DRAFT_619730</name>
</gene>
<feature type="compositionally biased region" description="Basic and acidic residues" evidence="6">
    <location>
        <begin position="882"/>
        <end position="894"/>
    </location>
</feature>
<keyword evidence="3 5" id="KW-0862">Zinc</keyword>
<feature type="compositionally biased region" description="Polar residues" evidence="6">
    <location>
        <begin position="326"/>
        <end position="343"/>
    </location>
</feature>
<protein>
    <recommendedName>
        <fullName evidence="7">LIM zinc-binding domain-containing protein</fullName>
    </recommendedName>
</protein>
<dbReference type="STRING" id="1231657.A0A1Y1YEC1"/>
<dbReference type="Proteomes" id="UP000193144">
    <property type="component" value="Unassembled WGS sequence"/>
</dbReference>
<feature type="region of interest" description="Disordered" evidence="6">
    <location>
        <begin position="314"/>
        <end position="343"/>
    </location>
</feature>
<evidence type="ECO:0000256" key="1">
    <source>
        <dbReference type="ARBA" id="ARBA00022723"/>
    </source>
</evidence>
<accession>A0A1Y1YEC1</accession>
<name>A0A1Y1YEC1_9PLEO</name>
<keyword evidence="4 5" id="KW-0440">LIM domain</keyword>
<evidence type="ECO:0000259" key="7">
    <source>
        <dbReference type="PROSITE" id="PS50023"/>
    </source>
</evidence>
<feature type="compositionally biased region" description="Polar residues" evidence="6">
    <location>
        <begin position="360"/>
        <end position="372"/>
    </location>
</feature>
<sequence length="916" mass="101845">MDPLTITATVVKLSGTCLSTAKTLYHIRNTYKDAPMYIVSMCSETTVISASLSRLQSILLGTSALSDLLQSRPDLTFALDAALTGCMVIFSCLDDELSHITAKSSQKGDISWKSKARMVWNRDRLRELLEGLRGLQLSINLLLQLLQVFVNLLQHDGLSGNMICSDSLADLRKLVEEGRPALVDTVNRTQSLRSSHPAIDVAESIFSRDDQGSGIDPTEYTSSIISDREFDFDDLIVNSKVYRRAFIAANSGNQDNGPPLNNTTGHVTFSGGDLIDLSDSLTITRDTSELPLANATVLDLQGLTLAEELPAAIGKPSARDSIEESPVNTQQPTDSCSKGLQTGSPARWSAFPADALEIRANTQPSTTSLSKDIQTDEPIRNSRPSANDTAGLAIPNTSSKSSKKCYKCEAAIVTGKFVRALGAIHHFECFTCVDCNKIVAEKFFPLETSNHKEPLCETCYFRRRDLICFSCGLALRGTYITAAQSRKYHLEHFKCNAANCNHVFNAEETYFEHKDGIYCKKHYCALYVQICRGCFMPILTPYVETSKGYWHRECYLILQLWNAHLSHDSDTATHERQLTLGDLDEREWATYEMAMGNKEKERSRLYRTLSAFQKSVENQINKLVDAHQDARYFIATYAGIVVIFERLCKGMSAIDDEGLEEAGSPTYRLPQYFRYLTPVFVQFTEILAAQLHAQVDGNLGDITPQAEQLAKSARSLISSVLRGVLRSSSGALDVFLDTIASSERLDWTKRFDAARLQHLCFRSEDSCASCSSSVMDACYSTFDAEGGAFDGHIWHQKCLVCWKCDKVGAYDSAHLAKVDWKHARNGSDCCVFCGQPRSSSVRFVPVEDQLMHLLWVFLARFAVRVKIEWAEAFESASNSRSIESHTDRLSKIPEQEPPESQASLSSEENISRAPNS</sequence>
<comment type="caution">
    <text evidence="8">The sequence shown here is derived from an EMBL/GenBank/DDBJ whole genome shotgun (WGS) entry which is preliminary data.</text>
</comment>
<evidence type="ECO:0000313" key="8">
    <source>
        <dbReference type="EMBL" id="ORX96295.1"/>
    </source>
</evidence>
<organism evidence="8 9">
    <name type="scientific">Clohesyomyces aquaticus</name>
    <dbReference type="NCBI Taxonomy" id="1231657"/>
    <lineage>
        <taxon>Eukaryota</taxon>
        <taxon>Fungi</taxon>
        <taxon>Dikarya</taxon>
        <taxon>Ascomycota</taxon>
        <taxon>Pezizomycotina</taxon>
        <taxon>Dothideomycetes</taxon>
        <taxon>Pleosporomycetidae</taxon>
        <taxon>Pleosporales</taxon>
        <taxon>Lindgomycetaceae</taxon>
        <taxon>Clohesyomyces</taxon>
    </lineage>
</organism>
<feature type="domain" description="LIM zinc-binding" evidence="7">
    <location>
        <begin position="403"/>
        <end position="466"/>
    </location>
</feature>
<dbReference type="PANTHER" id="PTHR24205:SF16">
    <property type="entry name" value="GH01042P-RELATED"/>
    <property type="match status" value="1"/>
</dbReference>
<evidence type="ECO:0000256" key="6">
    <source>
        <dbReference type="SAM" id="MobiDB-lite"/>
    </source>
</evidence>
<evidence type="ECO:0000256" key="5">
    <source>
        <dbReference type="PROSITE-ProRule" id="PRU00125"/>
    </source>
</evidence>
<keyword evidence="2" id="KW-0677">Repeat</keyword>
<evidence type="ECO:0000256" key="2">
    <source>
        <dbReference type="ARBA" id="ARBA00022737"/>
    </source>
</evidence>
<dbReference type="Gene3D" id="2.10.110.10">
    <property type="entry name" value="Cysteine Rich Protein"/>
    <property type="match status" value="2"/>
</dbReference>
<keyword evidence="9" id="KW-1185">Reference proteome</keyword>
<evidence type="ECO:0000256" key="3">
    <source>
        <dbReference type="ARBA" id="ARBA00022833"/>
    </source>
</evidence>
<proteinExistence type="predicted"/>
<dbReference type="OrthoDB" id="3929082at2759"/>
<dbReference type="AlphaFoldDB" id="A0A1Y1YEC1"/>
<dbReference type="GO" id="GO:0003712">
    <property type="term" value="F:transcription coregulator activity"/>
    <property type="evidence" value="ECO:0007669"/>
    <property type="project" value="TreeGrafter"/>
</dbReference>
<reference evidence="8 9" key="1">
    <citation type="submission" date="2016-07" db="EMBL/GenBank/DDBJ databases">
        <title>Pervasive Adenine N6-methylation of Active Genes in Fungi.</title>
        <authorList>
            <consortium name="DOE Joint Genome Institute"/>
            <person name="Mondo S.J."/>
            <person name="Dannebaum R.O."/>
            <person name="Kuo R.C."/>
            <person name="Labutti K."/>
            <person name="Haridas S."/>
            <person name="Kuo A."/>
            <person name="Salamov A."/>
            <person name="Ahrendt S.R."/>
            <person name="Lipzen A."/>
            <person name="Sullivan W."/>
            <person name="Andreopoulos W.B."/>
            <person name="Clum A."/>
            <person name="Lindquist E."/>
            <person name="Daum C."/>
            <person name="Ramamoorthy G.K."/>
            <person name="Gryganskyi A."/>
            <person name="Culley D."/>
            <person name="Magnuson J.K."/>
            <person name="James T.Y."/>
            <person name="O'Malley M.A."/>
            <person name="Stajich J.E."/>
            <person name="Spatafora J.W."/>
            <person name="Visel A."/>
            <person name="Grigoriev I.V."/>
        </authorList>
    </citation>
    <scope>NUCLEOTIDE SEQUENCE [LARGE SCALE GENOMIC DNA]</scope>
    <source>
        <strain evidence="8 9">CBS 115471</strain>
    </source>
</reference>
<dbReference type="InterPro" id="IPR001781">
    <property type="entry name" value="Znf_LIM"/>
</dbReference>
<dbReference type="SMART" id="SM00132">
    <property type="entry name" value="LIM"/>
    <property type="match status" value="2"/>
</dbReference>
<evidence type="ECO:0000313" key="9">
    <source>
        <dbReference type="Proteomes" id="UP000193144"/>
    </source>
</evidence>
<dbReference type="SUPFAM" id="SSF57716">
    <property type="entry name" value="Glucocorticoid receptor-like (DNA-binding domain)"/>
    <property type="match status" value="2"/>
</dbReference>
<dbReference type="GO" id="GO:0030695">
    <property type="term" value="F:GTPase regulator activity"/>
    <property type="evidence" value="ECO:0007669"/>
    <property type="project" value="UniProtKB-ARBA"/>
</dbReference>
<dbReference type="GO" id="GO:0005634">
    <property type="term" value="C:nucleus"/>
    <property type="evidence" value="ECO:0007669"/>
    <property type="project" value="TreeGrafter"/>
</dbReference>
<dbReference type="PANTHER" id="PTHR24205">
    <property type="entry name" value="FOUR AND A HALF LIM DOMAINS PROTEIN"/>
    <property type="match status" value="1"/>
</dbReference>
<evidence type="ECO:0000256" key="4">
    <source>
        <dbReference type="ARBA" id="ARBA00023038"/>
    </source>
</evidence>
<dbReference type="PROSITE" id="PS50023">
    <property type="entry name" value="LIM_DOMAIN_2"/>
    <property type="match status" value="1"/>
</dbReference>